<feature type="compositionally biased region" description="Pro residues" evidence="1">
    <location>
        <begin position="107"/>
        <end position="116"/>
    </location>
</feature>
<feature type="region of interest" description="Disordered" evidence="1">
    <location>
        <begin position="107"/>
        <end position="139"/>
    </location>
</feature>
<name>A0A4Z2I5K6_9TELE</name>
<evidence type="ECO:0000313" key="3">
    <source>
        <dbReference type="Proteomes" id="UP000314294"/>
    </source>
</evidence>
<evidence type="ECO:0000256" key="1">
    <source>
        <dbReference type="SAM" id="MobiDB-lite"/>
    </source>
</evidence>
<organism evidence="2 3">
    <name type="scientific">Liparis tanakae</name>
    <name type="common">Tanaka's snailfish</name>
    <dbReference type="NCBI Taxonomy" id="230148"/>
    <lineage>
        <taxon>Eukaryota</taxon>
        <taxon>Metazoa</taxon>
        <taxon>Chordata</taxon>
        <taxon>Craniata</taxon>
        <taxon>Vertebrata</taxon>
        <taxon>Euteleostomi</taxon>
        <taxon>Actinopterygii</taxon>
        <taxon>Neopterygii</taxon>
        <taxon>Teleostei</taxon>
        <taxon>Neoteleostei</taxon>
        <taxon>Acanthomorphata</taxon>
        <taxon>Eupercaria</taxon>
        <taxon>Perciformes</taxon>
        <taxon>Cottioidei</taxon>
        <taxon>Cottales</taxon>
        <taxon>Liparidae</taxon>
        <taxon>Liparis</taxon>
    </lineage>
</organism>
<protein>
    <submittedName>
        <fullName evidence="2">Uncharacterized protein</fullName>
    </submittedName>
</protein>
<gene>
    <name evidence="2" type="ORF">EYF80_016460</name>
</gene>
<keyword evidence="3" id="KW-1185">Reference proteome</keyword>
<dbReference type="EMBL" id="SRLO01000126">
    <property type="protein sequence ID" value="TNN73297.1"/>
    <property type="molecule type" value="Genomic_DNA"/>
</dbReference>
<dbReference type="Proteomes" id="UP000314294">
    <property type="component" value="Unassembled WGS sequence"/>
</dbReference>
<comment type="caution">
    <text evidence="2">The sequence shown here is derived from an EMBL/GenBank/DDBJ whole genome shotgun (WGS) entry which is preliminary data.</text>
</comment>
<accession>A0A4Z2I5K6</accession>
<dbReference type="AlphaFoldDB" id="A0A4Z2I5K6"/>
<reference evidence="2 3" key="1">
    <citation type="submission" date="2019-03" db="EMBL/GenBank/DDBJ databases">
        <title>First draft genome of Liparis tanakae, snailfish: a comprehensive survey of snailfish specific genes.</title>
        <authorList>
            <person name="Kim W."/>
            <person name="Song I."/>
            <person name="Jeong J.-H."/>
            <person name="Kim D."/>
            <person name="Kim S."/>
            <person name="Ryu S."/>
            <person name="Song J.Y."/>
            <person name="Lee S.K."/>
        </authorList>
    </citation>
    <scope>NUCLEOTIDE SEQUENCE [LARGE SCALE GENOMIC DNA]</scope>
    <source>
        <tissue evidence="2">Muscle</tissue>
    </source>
</reference>
<sequence>MAVRNTKAAVYTDFQGWGLVVRLASPWSTFYGEQFGTCDVRVSREEPLDELCGEAGPSAAYTSNVAIKLPRDYGADSPRLLHQPILPKSPEGSFTFLWLTFRGATPGPDPQPPASTPPRLHASTPLGPMSLSTSHCSPSPRHTDSINYVLPPPSLTVHVFKSDIFSLRLGNISLFSANQVGHHVHCRYGCVLLAG</sequence>
<evidence type="ECO:0000313" key="2">
    <source>
        <dbReference type="EMBL" id="TNN73297.1"/>
    </source>
</evidence>
<proteinExistence type="predicted"/>